<dbReference type="AlphaFoldDB" id="A0AAV7WF66"/>
<name>A0AAV7WF66_PLEWA</name>
<keyword evidence="3" id="KW-1185">Reference proteome</keyword>
<evidence type="ECO:0000313" key="2">
    <source>
        <dbReference type="EMBL" id="KAJ1210714.1"/>
    </source>
</evidence>
<evidence type="ECO:0000313" key="3">
    <source>
        <dbReference type="Proteomes" id="UP001066276"/>
    </source>
</evidence>
<feature type="region of interest" description="Disordered" evidence="1">
    <location>
        <begin position="39"/>
        <end position="72"/>
    </location>
</feature>
<sequence length="72" mass="7560">MAPPSRHCAEGQVSPPGVFFNVRADKSLATRTDPKVGFVPGAIPLPRPPASLCSPRGSRLQLKPPEQAATSL</sequence>
<comment type="caution">
    <text evidence="2">The sequence shown here is derived from an EMBL/GenBank/DDBJ whole genome shotgun (WGS) entry which is preliminary data.</text>
</comment>
<gene>
    <name evidence="2" type="ORF">NDU88_006076</name>
</gene>
<protein>
    <submittedName>
        <fullName evidence="2">Uncharacterized protein</fullName>
    </submittedName>
</protein>
<organism evidence="2 3">
    <name type="scientific">Pleurodeles waltl</name>
    <name type="common">Iberian ribbed newt</name>
    <dbReference type="NCBI Taxonomy" id="8319"/>
    <lineage>
        <taxon>Eukaryota</taxon>
        <taxon>Metazoa</taxon>
        <taxon>Chordata</taxon>
        <taxon>Craniata</taxon>
        <taxon>Vertebrata</taxon>
        <taxon>Euteleostomi</taxon>
        <taxon>Amphibia</taxon>
        <taxon>Batrachia</taxon>
        <taxon>Caudata</taxon>
        <taxon>Salamandroidea</taxon>
        <taxon>Salamandridae</taxon>
        <taxon>Pleurodelinae</taxon>
        <taxon>Pleurodeles</taxon>
    </lineage>
</organism>
<accession>A0AAV7WF66</accession>
<evidence type="ECO:0000256" key="1">
    <source>
        <dbReference type="SAM" id="MobiDB-lite"/>
    </source>
</evidence>
<dbReference type="Proteomes" id="UP001066276">
    <property type="component" value="Chromosome 1_2"/>
</dbReference>
<proteinExistence type="predicted"/>
<reference evidence="2" key="1">
    <citation type="journal article" date="2022" name="bioRxiv">
        <title>Sequencing and chromosome-scale assembly of the giantPleurodeles waltlgenome.</title>
        <authorList>
            <person name="Brown T."/>
            <person name="Elewa A."/>
            <person name="Iarovenko S."/>
            <person name="Subramanian E."/>
            <person name="Araus A.J."/>
            <person name="Petzold A."/>
            <person name="Susuki M."/>
            <person name="Suzuki K.-i.T."/>
            <person name="Hayashi T."/>
            <person name="Toyoda A."/>
            <person name="Oliveira C."/>
            <person name="Osipova E."/>
            <person name="Leigh N.D."/>
            <person name="Simon A."/>
            <person name="Yun M.H."/>
        </authorList>
    </citation>
    <scope>NUCLEOTIDE SEQUENCE</scope>
    <source>
        <strain evidence="2">20211129_DDA</strain>
        <tissue evidence="2">Liver</tissue>
    </source>
</reference>
<dbReference type="EMBL" id="JANPWB010000002">
    <property type="protein sequence ID" value="KAJ1210714.1"/>
    <property type="molecule type" value="Genomic_DNA"/>
</dbReference>